<dbReference type="InterPro" id="IPR050186">
    <property type="entry name" value="TPT_transporter"/>
</dbReference>
<organism evidence="7 8">
    <name type="scientific">Plectus sambesii</name>
    <dbReference type="NCBI Taxonomy" id="2011161"/>
    <lineage>
        <taxon>Eukaryota</taxon>
        <taxon>Metazoa</taxon>
        <taxon>Ecdysozoa</taxon>
        <taxon>Nematoda</taxon>
        <taxon>Chromadorea</taxon>
        <taxon>Plectida</taxon>
        <taxon>Plectina</taxon>
        <taxon>Plectoidea</taxon>
        <taxon>Plectidae</taxon>
        <taxon>Plectus</taxon>
    </lineage>
</organism>
<dbReference type="WBParaSite" id="PSAMB.scaffold1117size35730.g11203.t1">
    <property type="protein sequence ID" value="PSAMB.scaffold1117size35730.g11203.t1"/>
    <property type="gene ID" value="PSAMB.scaffold1117size35730.g11203"/>
</dbReference>
<feature type="transmembrane region" description="Helical" evidence="5">
    <location>
        <begin position="28"/>
        <end position="45"/>
    </location>
</feature>
<feature type="transmembrane region" description="Helical" evidence="5">
    <location>
        <begin position="57"/>
        <end position="76"/>
    </location>
</feature>
<feature type="domain" description="Sugar phosphate transporter" evidence="6">
    <location>
        <begin position="87"/>
        <end position="264"/>
    </location>
</feature>
<evidence type="ECO:0000259" key="6">
    <source>
        <dbReference type="Pfam" id="PF03151"/>
    </source>
</evidence>
<feature type="transmembrane region" description="Helical" evidence="5">
    <location>
        <begin position="252"/>
        <end position="272"/>
    </location>
</feature>
<keyword evidence="2 5" id="KW-0812">Transmembrane</keyword>
<keyword evidence="7" id="KW-1185">Reference proteome</keyword>
<keyword evidence="3 5" id="KW-1133">Transmembrane helix</keyword>
<protein>
    <submittedName>
        <fullName evidence="8">Sugar phosphate transporter domain-containing protein</fullName>
    </submittedName>
</protein>
<reference evidence="8" key="1">
    <citation type="submission" date="2022-11" db="UniProtKB">
        <authorList>
            <consortium name="WormBaseParasite"/>
        </authorList>
    </citation>
    <scope>IDENTIFICATION</scope>
</reference>
<feature type="transmembrane region" description="Helical" evidence="5">
    <location>
        <begin position="222"/>
        <end position="240"/>
    </location>
</feature>
<evidence type="ECO:0000256" key="1">
    <source>
        <dbReference type="ARBA" id="ARBA00004141"/>
    </source>
</evidence>
<feature type="transmembrane region" description="Helical" evidence="5">
    <location>
        <begin position="152"/>
        <end position="169"/>
    </location>
</feature>
<evidence type="ECO:0000313" key="8">
    <source>
        <dbReference type="WBParaSite" id="PSAMB.scaffold1117size35730.g11203.t1"/>
    </source>
</evidence>
<feature type="transmembrane region" description="Helical" evidence="5">
    <location>
        <begin position="113"/>
        <end position="132"/>
    </location>
</feature>
<dbReference type="Proteomes" id="UP000887566">
    <property type="component" value="Unplaced"/>
</dbReference>
<dbReference type="Pfam" id="PF03151">
    <property type="entry name" value="TPT"/>
    <property type="match status" value="1"/>
</dbReference>
<evidence type="ECO:0000256" key="5">
    <source>
        <dbReference type="SAM" id="Phobius"/>
    </source>
</evidence>
<dbReference type="InterPro" id="IPR004853">
    <property type="entry name" value="Sugar_P_trans_dom"/>
</dbReference>
<feature type="transmembrane region" description="Helical" evidence="5">
    <location>
        <begin position="189"/>
        <end position="210"/>
    </location>
</feature>
<evidence type="ECO:0000256" key="4">
    <source>
        <dbReference type="ARBA" id="ARBA00023136"/>
    </source>
</evidence>
<accession>A0A914UMJ9</accession>
<name>A0A914UMJ9_9BILA</name>
<comment type="subcellular location">
    <subcellularLocation>
        <location evidence="1">Membrane</location>
        <topology evidence="1">Multi-pass membrane protein</topology>
    </subcellularLocation>
</comment>
<evidence type="ECO:0000256" key="3">
    <source>
        <dbReference type="ARBA" id="ARBA00022989"/>
    </source>
</evidence>
<keyword evidence="4 5" id="KW-0472">Membrane</keyword>
<evidence type="ECO:0000313" key="7">
    <source>
        <dbReference type="Proteomes" id="UP000887566"/>
    </source>
</evidence>
<dbReference type="PANTHER" id="PTHR11132">
    <property type="entry name" value="SOLUTE CARRIER FAMILY 35"/>
    <property type="match status" value="1"/>
</dbReference>
<evidence type="ECO:0000256" key="2">
    <source>
        <dbReference type="ARBA" id="ARBA00022692"/>
    </source>
</evidence>
<dbReference type="AlphaFoldDB" id="A0A914UMJ9"/>
<feature type="transmembrane region" description="Helical" evidence="5">
    <location>
        <begin position="88"/>
        <end position="107"/>
    </location>
</feature>
<sequence>MKEKVHTGYAAKRNAPQPGMSTWQLTKIFLLVLLYYPMSVGLTFYQKWFIKSYKFPLLVVSCHYVIKFIGAALLRRGHRLVKGRDRRVSLLSVVLLISAGLFLFTYQSQQFDLTGFMLVEFAALCGGVRWALSQFVMQRDEIGLHNPIDMMYHVQPWMITCIIPLVLIFESSGVDSIWSDNVLMYDHGYAPLHIFNLIFCGGLIAFCMELAEYLLLVNTSGLTLNIFGILKEIITLALAHQYNGDRFSPVNIIGLLLCISGILLHVVLKALARSNEAETEVKEMMATKTLLTAGLEPNDSDGDR</sequence>
<dbReference type="GO" id="GO:0016020">
    <property type="term" value="C:membrane"/>
    <property type="evidence" value="ECO:0007669"/>
    <property type="project" value="UniProtKB-SubCell"/>
</dbReference>
<proteinExistence type="predicted"/>